<dbReference type="InterPro" id="IPR017871">
    <property type="entry name" value="ABC_transporter-like_CS"/>
</dbReference>
<evidence type="ECO:0000256" key="2">
    <source>
        <dbReference type="ARBA" id="ARBA00022840"/>
    </source>
</evidence>
<dbReference type="InterPro" id="IPR003439">
    <property type="entry name" value="ABC_transporter-like_ATP-bd"/>
</dbReference>
<keyword evidence="2" id="KW-0067">ATP-binding</keyword>
<dbReference type="EMBL" id="FOXI01000013">
    <property type="protein sequence ID" value="SFP95752.1"/>
    <property type="molecule type" value="Genomic_DNA"/>
</dbReference>
<evidence type="ECO:0000313" key="5">
    <source>
        <dbReference type="Proteomes" id="UP000183769"/>
    </source>
</evidence>
<dbReference type="PANTHER" id="PTHR43038">
    <property type="entry name" value="ATP-BINDING CASSETTE, SUB-FAMILY H, MEMBER 1"/>
    <property type="match status" value="1"/>
</dbReference>
<evidence type="ECO:0000259" key="3">
    <source>
        <dbReference type="PROSITE" id="PS50893"/>
    </source>
</evidence>
<dbReference type="InterPro" id="IPR027417">
    <property type="entry name" value="P-loop_NTPase"/>
</dbReference>
<dbReference type="GO" id="GO:0005524">
    <property type="term" value="F:ATP binding"/>
    <property type="evidence" value="ECO:0007669"/>
    <property type="project" value="UniProtKB-KW"/>
</dbReference>
<dbReference type="SMART" id="SM00382">
    <property type="entry name" value="AAA"/>
    <property type="match status" value="1"/>
</dbReference>
<dbReference type="PANTHER" id="PTHR43038:SF7">
    <property type="entry name" value="ABC TRANSPORT SYSTEM ATP-BINDING PROTEIN"/>
    <property type="match status" value="1"/>
</dbReference>
<dbReference type="GO" id="GO:0016887">
    <property type="term" value="F:ATP hydrolysis activity"/>
    <property type="evidence" value="ECO:0007669"/>
    <property type="project" value="InterPro"/>
</dbReference>
<sequence length="285" mass="31823">MKTAMKDAAQLFVKMAVPDNDISPSKGKRQDTDLVVRASGVGKTYDSRIPFTNSVNVLENATLEVNRAEVVGIMGENGSGKSTLMQILAGVLEHDAGDVTRSGTVGWCPQEPRLYDRLTVDETFELFGRAYGMTDTEIEDARNWLTDVLDFKKFHDRQIRNLSGGNRQKVNLSVALMHQPDLLLLDEPYTGFDWETFLAFWDLTEELRERGVGVAIISHIINERDRFDVIYELHDGHLHRQEIGEDDTVNPEPTADGVSCERTAAFFDRDNATGTGQRAANTEGT</sequence>
<dbReference type="SUPFAM" id="SSF52540">
    <property type="entry name" value="P-loop containing nucleoside triphosphate hydrolases"/>
    <property type="match status" value="1"/>
</dbReference>
<dbReference type="InterPro" id="IPR003593">
    <property type="entry name" value="AAA+_ATPase"/>
</dbReference>
<evidence type="ECO:0000313" key="4">
    <source>
        <dbReference type="EMBL" id="SFP95752.1"/>
    </source>
</evidence>
<keyword evidence="1" id="KW-0547">Nucleotide-binding</keyword>
<name>A0A1I5UKH7_9EURY</name>
<dbReference type="PROSITE" id="PS50893">
    <property type="entry name" value="ABC_TRANSPORTER_2"/>
    <property type="match status" value="1"/>
</dbReference>
<feature type="domain" description="ABC transporter" evidence="3">
    <location>
        <begin position="36"/>
        <end position="260"/>
    </location>
</feature>
<reference evidence="5" key="1">
    <citation type="submission" date="2016-10" db="EMBL/GenBank/DDBJ databases">
        <authorList>
            <person name="Varghese N."/>
            <person name="Submissions S."/>
        </authorList>
    </citation>
    <scope>NUCLEOTIDE SEQUENCE [LARGE SCALE GENOMIC DNA]</scope>
    <source>
        <strain evidence="5">CGMCC 1.10329</strain>
    </source>
</reference>
<protein>
    <submittedName>
        <fullName evidence="4">ABC-type multidrug transport system, ATPase component</fullName>
    </submittedName>
</protein>
<dbReference type="PROSITE" id="PS00211">
    <property type="entry name" value="ABC_TRANSPORTER_1"/>
    <property type="match status" value="1"/>
</dbReference>
<dbReference type="Proteomes" id="UP000183769">
    <property type="component" value="Unassembled WGS sequence"/>
</dbReference>
<keyword evidence="5" id="KW-1185">Reference proteome</keyword>
<dbReference type="Pfam" id="PF00005">
    <property type="entry name" value="ABC_tran"/>
    <property type="match status" value="1"/>
</dbReference>
<organism evidence="4 5">
    <name type="scientific">Halolamina pelagica</name>
    <dbReference type="NCBI Taxonomy" id="699431"/>
    <lineage>
        <taxon>Archaea</taxon>
        <taxon>Methanobacteriati</taxon>
        <taxon>Methanobacteriota</taxon>
        <taxon>Stenosarchaea group</taxon>
        <taxon>Halobacteria</taxon>
        <taxon>Halobacteriales</taxon>
        <taxon>Haloferacaceae</taxon>
    </lineage>
</organism>
<proteinExistence type="predicted"/>
<gene>
    <name evidence="4" type="ORF">SAMN05216277_11319</name>
</gene>
<dbReference type="Gene3D" id="3.40.50.300">
    <property type="entry name" value="P-loop containing nucleotide triphosphate hydrolases"/>
    <property type="match status" value="1"/>
</dbReference>
<dbReference type="CDD" id="cd03230">
    <property type="entry name" value="ABC_DR_subfamily_A"/>
    <property type="match status" value="1"/>
</dbReference>
<evidence type="ECO:0000256" key="1">
    <source>
        <dbReference type="ARBA" id="ARBA00022741"/>
    </source>
</evidence>
<accession>A0A1I5UKH7</accession>
<dbReference type="AlphaFoldDB" id="A0A1I5UKH7"/>